<keyword evidence="4" id="KW-1185">Reference proteome</keyword>
<evidence type="ECO:0000313" key="4">
    <source>
        <dbReference type="Proteomes" id="UP000253551"/>
    </source>
</evidence>
<dbReference type="OrthoDB" id="1204at2759"/>
<keyword evidence="2" id="KW-0472">Membrane</keyword>
<reference evidence="3 4" key="1">
    <citation type="journal article" date="2018" name="G3 (Bethesda)">
        <title>Phylogenetic and Phylogenomic Definition of Rhizopus Species.</title>
        <authorList>
            <person name="Gryganskyi A.P."/>
            <person name="Golan J."/>
            <person name="Dolatabadi S."/>
            <person name="Mondo S."/>
            <person name="Robb S."/>
            <person name="Idnurm A."/>
            <person name="Muszewska A."/>
            <person name="Steczkiewicz K."/>
            <person name="Masonjones S."/>
            <person name="Liao H.L."/>
            <person name="Gajdeczka M.T."/>
            <person name="Anike F."/>
            <person name="Vuek A."/>
            <person name="Anishchenko I.M."/>
            <person name="Voigt K."/>
            <person name="de Hoog G.S."/>
            <person name="Smith M.E."/>
            <person name="Heitman J."/>
            <person name="Vilgalys R."/>
            <person name="Stajich J.E."/>
        </authorList>
    </citation>
    <scope>NUCLEOTIDE SEQUENCE [LARGE SCALE GENOMIC DNA]</scope>
    <source>
        <strain evidence="3 4">LSU 92-RS-03</strain>
    </source>
</reference>
<proteinExistence type="predicted"/>
<feature type="region of interest" description="Disordered" evidence="1">
    <location>
        <begin position="77"/>
        <end position="99"/>
    </location>
</feature>
<comment type="caution">
    <text evidence="3">The sequence shown here is derived from an EMBL/GenBank/DDBJ whole genome shotgun (WGS) entry which is preliminary data.</text>
</comment>
<dbReference type="Proteomes" id="UP000253551">
    <property type="component" value="Unassembled WGS sequence"/>
</dbReference>
<feature type="compositionally biased region" description="Basic and acidic residues" evidence="1">
    <location>
        <begin position="1"/>
        <end position="27"/>
    </location>
</feature>
<feature type="region of interest" description="Disordered" evidence="1">
    <location>
        <begin position="1"/>
        <end position="43"/>
    </location>
</feature>
<dbReference type="STRING" id="4846.A0A367IL04"/>
<gene>
    <name evidence="3" type="ORF">CU098_005694</name>
</gene>
<accession>A0A367IL04</accession>
<dbReference type="AlphaFoldDB" id="A0A367IL04"/>
<name>A0A367IL04_RHIST</name>
<keyword evidence="2" id="KW-0812">Transmembrane</keyword>
<organism evidence="3 4">
    <name type="scientific">Rhizopus stolonifer</name>
    <name type="common">Rhizopus nigricans</name>
    <dbReference type="NCBI Taxonomy" id="4846"/>
    <lineage>
        <taxon>Eukaryota</taxon>
        <taxon>Fungi</taxon>
        <taxon>Fungi incertae sedis</taxon>
        <taxon>Mucoromycota</taxon>
        <taxon>Mucoromycotina</taxon>
        <taxon>Mucoromycetes</taxon>
        <taxon>Mucorales</taxon>
        <taxon>Mucorineae</taxon>
        <taxon>Rhizopodaceae</taxon>
        <taxon>Rhizopus</taxon>
    </lineage>
</organism>
<evidence type="ECO:0000313" key="3">
    <source>
        <dbReference type="EMBL" id="RCH78364.1"/>
    </source>
</evidence>
<dbReference type="InterPro" id="IPR024260">
    <property type="entry name" value="Vac7"/>
</dbReference>
<evidence type="ECO:0000256" key="2">
    <source>
        <dbReference type="SAM" id="Phobius"/>
    </source>
</evidence>
<protein>
    <submittedName>
        <fullName evidence="3">Uncharacterized protein</fullName>
    </submittedName>
</protein>
<evidence type="ECO:0000256" key="1">
    <source>
        <dbReference type="SAM" id="MobiDB-lite"/>
    </source>
</evidence>
<keyword evidence="2" id="KW-1133">Transmembrane helix</keyword>
<dbReference type="EMBL" id="PJQM01007300">
    <property type="protein sequence ID" value="RCH78364.1"/>
    <property type="molecule type" value="Genomic_DNA"/>
</dbReference>
<dbReference type="Pfam" id="PF12751">
    <property type="entry name" value="Vac7"/>
    <property type="match status" value="1"/>
</dbReference>
<feature type="transmembrane region" description="Helical" evidence="2">
    <location>
        <begin position="129"/>
        <end position="150"/>
    </location>
</feature>
<sequence length="249" mass="28843">MDKKMTVEKAHFESNTSDKKRQVEIKMPKKMKRKPTSSSTQVFHQNLTDAVSNTPDTDEHYVYPLYSPRSERRPLFPNKTINDWRNKQNDNRPNLRTFSDHHSLSLSDCKRTAEDQPLLGRPRSKDKRLFICSVIAGFSILCLLLVLYTAKPLRDLEVTIGRVLAKDKELIFDFKISADNQNSWEIRIKDVNVSVFAFINRDDPAEYLCKARLKPLMIPPNHSKAIVSQVCIRSPNKQWSHMISGDLMK</sequence>